<comment type="subcellular location">
    <subcellularLocation>
        <location evidence="1">Cell envelope</location>
    </subcellularLocation>
</comment>
<evidence type="ECO:0000313" key="8">
    <source>
        <dbReference type="EMBL" id="BAQ47690.1"/>
    </source>
</evidence>
<gene>
    <name evidence="8" type="primary">acrA</name>
    <name evidence="8" type="ORF">Maq22A_c23740</name>
</gene>
<dbReference type="PANTHER" id="PTHR30158">
    <property type="entry name" value="ACRA/E-RELATED COMPONENT OF DRUG EFFLUX TRANSPORTER"/>
    <property type="match status" value="1"/>
</dbReference>
<dbReference type="Pfam" id="PF25876">
    <property type="entry name" value="HH_MFP_RND"/>
    <property type="match status" value="1"/>
</dbReference>
<dbReference type="SUPFAM" id="SSF111369">
    <property type="entry name" value="HlyD-like secretion proteins"/>
    <property type="match status" value="1"/>
</dbReference>
<dbReference type="InterPro" id="IPR006143">
    <property type="entry name" value="RND_pump_MFP"/>
</dbReference>
<evidence type="ECO:0000256" key="1">
    <source>
        <dbReference type="ARBA" id="ARBA00004196"/>
    </source>
</evidence>
<dbReference type="RefSeq" id="WP_060848581.1">
    <property type="nucleotide sequence ID" value="NZ_AP014704.1"/>
</dbReference>
<comment type="similarity">
    <text evidence="2">Belongs to the membrane fusion protein (MFP) (TC 8.A.1) family.</text>
</comment>
<dbReference type="InterPro" id="IPR058626">
    <property type="entry name" value="MdtA-like_b-barrel"/>
</dbReference>
<evidence type="ECO:0000313" key="9">
    <source>
        <dbReference type="Proteomes" id="UP000061432"/>
    </source>
</evidence>
<dbReference type="Pfam" id="PF25917">
    <property type="entry name" value="BSH_RND"/>
    <property type="match status" value="1"/>
</dbReference>
<feature type="domain" description="Multidrug resistance protein MdtA-like C-terminal permuted SH3" evidence="7">
    <location>
        <begin position="343"/>
        <end position="399"/>
    </location>
</feature>
<reference evidence="8 9" key="1">
    <citation type="journal article" date="2015" name="Genome Announc.">
        <title>Complete Genome Sequence of Methylobacterium aquaticum Strain 22A, Isolated from Racomitrium japonicum Moss.</title>
        <authorList>
            <person name="Tani A."/>
            <person name="Ogura Y."/>
            <person name="Hayashi T."/>
            <person name="Kimbara K."/>
        </authorList>
    </citation>
    <scope>NUCLEOTIDE SEQUENCE [LARGE SCALE GENOMIC DNA]</scope>
    <source>
        <strain evidence="8 9">MA-22A</strain>
    </source>
</reference>
<dbReference type="Pfam" id="PF25967">
    <property type="entry name" value="RND-MFP_C"/>
    <property type="match status" value="1"/>
</dbReference>
<evidence type="ECO:0000256" key="3">
    <source>
        <dbReference type="SAM" id="MobiDB-lite"/>
    </source>
</evidence>
<reference evidence="9" key="2">
    <citation type="submission" date="2015-01" db="EMBL/GenBank/DDBJ databases">
        <title>Complete genome sequence of Methylobacterium aquaticum strain 22A.</title>
        <authorList>
            <person name="Tani A."/>
            <person name="Ogura Y."/>
            <person name="Hayashi T."/>
        </authorList>
    </citation>
    <scope>NUCLEOTIDE SEQUENCE [LARGE SCALE GENOMIC DNA]</scope>
    <source>
        <strain evidence="9">MA-22A</strain>
    </source>
</reference>
<evidence type="ECO:0000256" key="2">
    <source>
        <dbReference type="ARBA" id="ARBA00009477"/>
    </source>
</evidence>
<dbReference type="EMBL" id="AP014704">
    <property type="protein sequence ID" value="BAQ47690.1"/>
    <property type="molecule type" value="Genomic_DNA"/>
</dbReference>
<feature type="domain" description="Multidrug resistance protein MdtA-like beta-barrel" evidence="6">
    <location>
        <begin position="257"/>
        <end position="337"/>
    </location>
</feature>
<feature type="region of interest" description="Disordered" evidence="3">
    <location>
        <begin position="407"/>
        <end position="431"/>
    </location>
</feature>
<dbReference type="Gene3D" id="2.40.50.100">
    <property type="match status" value="1"/>
</dbReference>
<dbReference type="GO" id="GO:0022857">
    <property type="term" value="F:transmembrane transporter activity"/>
    <property type="evidence" value="ECO:0007669"/>
    <property type="project" value="InterPro"/>
</dbReference>
<dbReference type="Gene3D" id="1.10.287.470">
    <property type="entry name" value="Helix hairpin bin"/>
    <property type="match status" value="1"/>
</dbReference>
<sequence length="431" mass="45631">MIRLVLLLLALVAAGAGWLVQRHGGDTHAAWTTARTALPPDLARYLPERPPGAVPAQVPFAALTPAPAARPANPAASPPLVTTVAAGVTDLALTRSAVGWIEPMASVVVRPRIDGVITEQLARDGQVVKAGDVLYRLDDRELRAQIARDEAALARDQATQVRTQNDVRRVGELLSRSSASQAQFDVASAEAKVAAANVAASQAAIDADKVRLDYTVVRAPIAGRLGRVLVTTGNLVKGNESAGTGLVTITQMRPLRATFSLPERDLDGLRAALARPGTAPVRVFSSGGEAVLAVGRLSFVDSSVDQASGTVTAWAFFPNEDDRLWPGQYVRVEVDLGSRPGTVTVPQAAVQPGQEGSFVWVVRPDRTVERRTVEVITSRDGRAALSLGLRPGERVVVEGQFRVRPGLPVSERQQDAAEAQASVPGTPTRIE</sequence>
<dbReference type="GO" id="GO:0005886">
    <property type="term" value="C:plasma membrane"/>
    <property type="evidence" value="ECO:0007669"/>
    <property type="project" value="TreeGrafter"/>
</dbReference>
<evidence type="ECO:0000259" key="6">
    <source>
        <dbReference type="Pfam" id="PF25944"/>
    </source>
</evidence>
<evidence type="ECO:0000259" key="4">
    <source>
        <dbReference type="Pfam" id="PF25876"/>
    </source>
</evidence>
<evidence type="ECO:0000259" key="7">
    <source>
        <dbReference type="Pfam" id="PF25967"/>
    </source>
</evidence>
<evidence type="ECO:0000259" key="5">
    <source>
        <dbReference type="Pfam" id="PF25917"/>
    </source>
</evidence>
<dbReference type="AlphaFoldDB" id="A0A0C6FWT4"/>
<dbReference type="InterPro" id="IPR058624">
    <property type="entry name" value="MdtA-like_HH"/>
</dbReference>
<accession>A0A0C6FWT4</accession>
<dbReference type="NCBIfam" id="TIGR01730">
    <property type="entry name" value="RND_mfp"/>
    <property type="match status" value="1"/>
</dbReference>
<dbReference type="PATRIC" id="fig|270351.10.peg.4563"/>
<dbReference type="Proteomes" id="UP000061432">
    <property type="component" value="Chromosome"/>
</dbReference>
<dbReference type="OrthoDB" id="9783047at2"/>
<dbReference type="STRING" id="270351.Maq22A_c23740"/>
<dbReference type="Gene3D" id="2.40.30.170">
    <property type="match status" value="1"/>
</dbReference>
<dbReference type="FunFam" id="2.40.420.20:FF:000001">
    <property type="entry name" value="Efflux RND transporter periplasmic adaptor subunit"/>
    <property type="match status" value="1"/>
</dbReference>
<feature type="domain" description="Multidrug resistance protein MdtA-like alpha-helical hairpin" evidence="4">
    <location>
        <begin position="149"/>
        <end position="215"/>
    </location>
</feature>
<dbReference type="KEGG" id="maqu:Maq22A_c23740"/>
<dbReference type="GO" id="GO:0046677">
    <property type="term" value="P:response to antibiotic"/>
    <property type="evidence" value="ECO:0007669"/>
    <property type="project" value="TreeGrafter"/>
</dbReference>
<feature type="domain" description="Multidrug resistance protein MdtA-like barrel-sandwich hybrid" evidence="5">
    <location>
        <begin position="107"/>
        <end position="243"/>
    </location>
</feature>
<protein>
    <submittedName>
        <fullName evidence="8">Efflux transporter, RND family, MFP subunit</fullName>
    </submittedName>
</protein>
<dbReference type="Gene3D" id="2.40.420.20">
    <property type="match status" value="1"/>
</dbReference>
<dbReference type="InterPro" id="IPR058625">
    <property type="entry name" value="MdtA-like_BSH"/>
</dbReference>
<proteinExistence type="inferred from homology"/>
<dbReference type="InterPro" id="IPR058627">
    <property type="entry name" value="MdtA-like_C"/>
</dbReference>
<organism evidence="8 9">
    <name type="scientific">Methylobacterium aquaticum</name>
    <dbReference type="NCBI Taxonomy" id="270351"/>
    <lineage>
        <taxon>Bacteria</taxon>
        <taxon>Pseudomonadati</taxon>
        <taxon>Pseudomonadota</taxon>
        <taxon>Alphaproteobacteria</taxon>
        <taxon>Hyphomicrobiales</taxon>
        <taxon>Methylobacteriaceae</taxon>
        <taxon>Methylobacterium</taxon>
    </lineage>
</organism>
<dbReference type="GO" id="GO:0030313">
    <property type="term" value="C:cell envelope"/>
    <property type="evidence" value="ECO:0007669"/>
    <property type="project" value="UniProtKB-SubCell"/>
</dbReference>
<dbReference type="Pfam" id="PF25944">
    <property type="entry name" value="Beta-barrel_RND"/>
    <property type="match status" value="1"/>
</dbReference>
<name>A0A0C6FWT4_9HYPH</name>